<dbReference type="InterPro" id="IPR037066">
    <property type="entry name" value="Plug_dom_sf"/>
</dbReference>
<dbReference type="Pfam" id="PF00593">
    <property type="entry name" value="TonB_dep_Rec_b-barrel"/>
    <property type="match status" value="1"/>
</dbReference>
<dbReference type="InterPro" id="IPR039426">
    <property type="entry name" value="TonB-dep_rcpt-like"/>
</dbReference>
<keyword evidence="8" id="KW-0408">Iron</keyword>
<evidence type="ECO:0000256" key="2">
    <source>
        <dbReference type="ARBA" id="ARBA00009810"/>
    </source>
</evidence>
<keyword evidence="5" id="KW-0410">Iron transport</keyword>
<keyword evidence="7 17" id="KW-0732">Signal</keyword>
<evidence type="ECO:0000256" key="16">
    <source>
        <dbReference type="RuleBase" id="RU003357"/>
    </source>
</evidence>
<gene>
    <name evidence="20" type="ORF">J1M35_19225</name>
</gene>
<evidence type="ECO:0000256" key="12">
    <source>
        <dbReference type="ARBA" id="ARBA00023170"/>
    </source>
</evidence>
<dbReference type="PROSITE" id="PS52016">
    <property type="entry name" value="TONB_DEPENDENT_REC_3"/>
    <property type="match status" value="1"/>
</dbReference>
<dbReference type="GO" id="GO:0038023">
    <property type="term" value="F:signaling receptor activity"/>
    <property type="evidence" value="ECO:0007669"/>
    <property type="project" value="InterPro"/>
</dbReference>
<evidence type="ECO:0000256" key="15">
    <source>
        <dbReference type="PROSITE-ProRule" id="PRU10144"/>
    </source>
</evidence>
<sequence>MKRYPHAIAVAVSALCCGPAWSQAAPAADEQTLGTVTVKGAAHAPALALDEPSSTGSRLGLTPRETPASVTVVDREAIAQRGAANTQEILRGVPGITAASPPGSAGSVFYRGFGSSSLTQLFNGITTQYDAIAARPVDSWIYERVEAIGGPSTYLFGAGAVGGSINYITKTARRDGDFSEGQLRYGSFGTVDAAIGLNRRLGSGEGVKNFARLDVNRSRSSGFVQGEKRNAINVAASLLTDVNPRWSHLLAVEYQHEKADRPYWGTPLLNPATGPGRIDRATRFVNYNAADGVYEQDVKWLRSELSYKLSPHTTLKNTLYHYSALRDYRNVETYRFNPANTAVLRSAAFLQRHDQQLTGNRLEWAHQGQLAGHASDWSAGVDYSHNTQTRFPLSLSAPIDSVNPYAPAPIGFFDVPGMKPGFNPDRTNTVRTLALFLENRTRLTPQLALVSGLRHDRIDLTGTNHRAVGADNPAFFKNRYQPTTGRLGLVYELTPQANVYVQYSTAADPPAGVLTTAAFSQVRDFDLTSGRQIEVGSKFDYLDGRGTATLALYQITRKNLAIADPNQPGSTLPVGEQSSRGIEVATAFRPNAAWLLQGNLSYTDARYENFVENVGGQAISRAGMRPNNIPAWVGNLWLRWKPAPQWELGVDGRLVSRRYANTANTLWDSGYALWGASVSYQVHRNARLTLRARNLGNTTYAASVGSGSFYLGAPRAFDLTLHAAF</sequence>
<keyword evidence="9" id="KW-0406">Ion transport</keyword>
<dbReference type="SUPFAM" id="SSF56935">
    <property type="entry name" value="Porins"/>
    <property type="match status" value="1"/>
</dbReference>
<dbReference type="AlphaFoldDB" id="A0A975CHQ0"/>
<dbReference type="InterPro" id="IPR036942">
    <property type="entry name" value="Beta-barrel_TonB_sf"/>
</dbReference>
<dbReference type="PROSITE" id="PS01156">
    <property type="entry name" value="TONB_DEPENDENT_REC_2"/>
    <property type="match status" value="1"/>
</dbReference>
<evidence type="ECO:0000313" key="20">
    <source>
        <dbReference type="EMBL" id="QTD45127.1"/>
    </source>
</evidence>
<keyword evidence="3 14" id="KW-0813">Transport</keyword>
<evidence type="ECO:0000256" key="6">
    <source>
        <dbReference type="ARBA" id="ARBA00022692"/>
    </source>
</evidence>
<dbReference type="InterPro" id="IPR010917">
    <property type="entry name" value="TonB_rcpt_CS"/>
</dbReference>
<dbReference type="EMBL" id="CP071796">
    <property type="protein sequence ID" value="QTD45127.1"/>
    <property type="molecule type" value="Genomic_DNA"/>
</dbReference>
<comment type="similarity">
    <text evidence="2 14 16">Belongs to the TonB-dependent receptor family.</text>
</comment>
<dbReference type="NCBIfam" id="TIGR01783">
    <property type="entry name" value="TonB-siderophor"/>
    <property type="match status" value="1"/>
</dbReference>
<dbReference type="Proteomes" id="UP000663903">
    <property type="component" value="Chromosome"/>
</dbReference>
<keyword evidence="21" id="KW-1185">Reference proteome</keyword>
<organism evidence="20 21">
    <name type="scientific">Ottowia testudinis</name>
    <dbReference type="NCBI Taxonomy" id="2816950"/>
    <lineage>
        <taxon>Bacteria</taxon>
        <taxon>Pseudomonadati</taxon>
        <taxon>Pseudomonadota</taxon>
        <taxon>Betaproteobacteria</taxon>
        <taxon>Burkholderiales</taxon>
        <taxon>Comamonadaceae</taxon>
        <taxon>Ottowia</taxon>
    </lineage>
</organism>
<keyword evidence="10 16" id="KW-0798">TonB box</keyword>
<dbReference type="InterPro" id="IPR000531">
    <property type="entry name" value="Beta-barrel_TonB"/>
</dbReference>
<evidence type="ECO:0000256" key="13">
    <source>
        <dbReference type="ARBA" id="ARBA00023237"/>
    </source>
</evidence>
<feature type="domain" description="TonB-dependent receptor-like beta-barrel" evidence="18">
    <location>
        <begin position="253"/>
        <end position="695"/>
    </location>
</feature>
<dbReference type="PANTHER" id="PTHR32552:SF84">
    <property type="entry name" value="TONB-DEPENDENT RECEPTOR-RELATED"/>
    <property type="match status" value="1"/>
</dbReference>
<dbReference type="InterPro" id="IPR012910">
    <property type="entry name" value="Plug_dom"/>
</dbReference>
<keyword evidence="4 14" id="KW-1134">Transmembrane beta strand</keyword>
<dbReference type="InterPro" id="IPR010105">
    <property type="entry name" value="TonB_sidphr_rcpt"/>
</dbReference>
<evidence type="ECO:0000259" key="18">
    <source>
        <dbReference type="Pfam" id="PF00593"/>
    </source>
</evidence>
<evidence type="ECO:0000256" key="14">
    <source>
        <dbReference type="PROSITE-ProRule" id="PRU01360"/>
    </source>
</evidence>
<dbReference type="GO" id="GO:0015344">
    <property type="term" value="F:siderophore uptake transmembrane transporter activity"/>
    <property type="evidence" value="ECO:0007669"/>
    <property type="project" value="TreeGrafter"/>
</dbReference>
<evidence type="ECO:0000256" key="7">
    <source>
        <dbReference type="ARBA" id="ARBA00022729"/>
    </source>
</evidence>
<evidence type="ECO:0000256" key="5">
    <source>
        <dbReference type="ARBA" id="ARBA00022496"/>
    </source>
</evidence>
<evidence type="ECO:0000256" key="1">
    <source>
        <dbReference type="ARBA" id="ARBA00004571"/>
    </source>
</evidence>
<dbReference type="PANTHER" id="PTHR32552">
    <property type="entry name" value="FERRICHROME IRON RECEPTOR-RELATED"/>
    <property type="match status" value="1"/>
</dbReference>
<proteinExistence type="inferred from homology"/>
<keyword evidence="11 14" id="KW-0472">Membrane</keyword>
<feature type="chain" id="PRO_5037216726" evidence="17">
    <location>
        <begin position="25"/>
        <end position="725"/>
    </location>
</feature>
<comment type="subcellular location">
    <subcellularLocation>
        <location evidence="1 14">Cell outer membrane</location>
        <topology evidence="1 14">Multi-pass membrane protein</topology>
    </subcellularLocation>
</comment>
<reference evidence="20" key="1">
    <citation type="submission" date="2021-03" db="EMBL/GenBank/DDBJ databases">
        <title>Ottowia sp. 27C isolated from the cloaca of a Giant Asian pond turtle (Heosemys grandis).</title>
        <authorList>
            <person name="Spergser J."/>
            <person name="Busse H.-J."/>
        </authorList>
    </citation>
    <scope>NUCLEOTIDE SEQUENCE</scope>
    <source>
        <strain evidence="20">27C</strain>
    </source>
</reference>
<evidence type="ECO:0000256" key="8">
    <source>
        <dbReference type="ARBA" id="ARBA00023004"/>
    </source>
</evidence>
<protein>
    <submittedName>
        <fullName evidence="20">TonB-dependent receptor</fullName>
    </submittedName>
</protein>
<dbReference type="GO" id="GO:0009279">
    <property type="term" value="C:cell outer membrane"/>
    <property type="evidence" value="ECO:0007669"/>
    <property type="project" value="UniProtKB-SubCell"/>
</dbReference>
<keyword evidence="6 14" id="KW-0812">Transmembrane</keyword>
<evidence type="ECO:0000256" key="3">
    <source>
        <dbReference type="ARBA" id="ARBA00022448"/>
    </source>
</evidence>
<dbReference type="RefSeq" id="WP_208008879.1">
    <property type="nucleotide sequence ID" value="NZ_CP071796.1"/>
</dbReference>
<keyword evidence="13 14" id="KW-0998">Cell outer membrane</keyword>
<feature type="signal peptide" evidence="17">
    <location>
        <begin position="1"/>
        <end position="24"/>
    </location>
</feature>
<dbReference type="Gene3D" id="2.40.170.20">
    <property type="entry name" value="TonB-dependent receptor, beta-barrel domain"/>
    <property type="match status" value="1"/>
</dbReference>
<dbReference type="Pfam" id="PF07715">
    <property type="entry name" value="Plug"/>
    <property type="match status" value="1"/>
</dbReference>
<accession>A0A975CHQ0</accession>
<evidence type="ECO:0000259" key="19">
    <source>
        <dbReference type="Pfam" id="PF07715"/>
    </source>
</evidence>
<keyword evidence="12 20" id="KW-0675">Receptor</keyword>
<dbReference type="CDD" id="cd01347">
    <property type="entry name" value="ligand_gated_channel"/>
    <property type="match status" value="1"/>
</dbReference>
<name>A0A975CHQ0_9BURK</name>
<evidence type="ECO:0000256" key="17">
    <source>
        <dbReference type="SAM" id="SignalP"/>
    </source>
</evidence>
<dbReference type="KEGG" id="otd:J1M35_19225"/>
<feature type="domain" description="TonB-dependent receptor plug" evidence="19">
    <location>
        <begin position="63"/>
        <end position="163"/>
    </location>
</feature>
<evidence type="ECO:0000256" key="4">
    <source>
        <dbReference type="ARBA" id="ARBA00022452"/>
    </source>
</evidence>
<dbReference type="GO" id="GO:0015891">
    <property type="term" value="P:siderophore transport"/>
    <property type="evidence" value="ECO:0007669"/>
    <property type="project" value="InterPro"/>
</dbReference>
<dbReference type="Gene3D" id="2.170.130.10">
    <property type="entry name" value="TonB-dependent receptor, plug domain"/>
    <property type="match status" value="1"/>
</dbReference>
<evidence type="ECO:0000256" key="9">
    <source>
        <dbReference type="ARBA" id="ARBA00023065"/>
    </source>
</evidence>
<feature type="short sequence motif" description="TonB C-terminal box" evidence="15">
    <location>
        <begin position="708"/>
        <end position="725"/>
    </location>
</feature>
<evidence type="ECO:0000313" key="21">
    <source>
        <dbReference type="Proteomes" id="UP000663903"/>
    </source>
</evidence>
<evidence type="ECO:0000256" key="10">
    <source>
        <dbReference type="ARBA" id="ARBA00023077"/>
    </source>
</evidence>
<evidence type="ECO:0000256" key="11">
    <source>
        <dbReference type="ARBA" id="ARBA00023136"/>
    </source>
</evidence>